<evidence type="ECO:0000256" key="3">
    <source>
        <dbReference type="SAM" id="Phobius"/>
    </source>
</evidence>
<protein>
    <submittedName>
        <fullName evidence="4">Stage II sporulation protein B</fullName>
    </submittedName>
</protein>
<sequence length="332" mass="37131">MDKQTKKSTVKIKIDGKEQKFEDDLLVHHWSGQEMAAAAEKDQKEEDDFDWVLPDEEAVTKKEEFQPMYYVPKPKRKKLMLPGNSGKSIASIMFSIVSAMVIGISLGYGIIHFMQKEDTPNSQPTNQMLQENEGKDSKAATSPPEQKKGREITLPELSTNIVQGGVFGEEDAAKKVKQSIAAKEVPVEIVNQDGNQLLVLGTSNELGTAKLLGEKLKKKDMDVYAKSLSISGTASEFSKKDEALLTEMLALFDQSSKESMDILLNKEVDDSTIASLRKKIEKQKTNNEKMIQLQTALLQATKEIESFQQTKDIKNGEKAQGYLLKFMKIYSK</sequence>
<keyword evidence="3" id="KW-1133">Transmembrane helix</keyword>
<dbReference type="Proteomes" id="UP001237207">
    <property type="component" value="Unassembled WGS sequence"/>
</dbReference>
<keyword evidence="5" id="KW-1185">Reference proteome</keyword>
<evidence type="ECO:0000313" key="4">
    <source>
        <dbReference type="EMBL" id="MDQ0214549.1"/>
    </source>
</evidence>
<dbReference type="EMBL" id="JAUSUC010000008">
    <property type="protein sequence ID" value="MDQ0214549.1"/>
    <property type="molecule type" value="Genomic_DNA"/>
</dbReference>
<feature type="compositionally biased region" description="Polar residues" evidence="2">
    <location>
        <begin position="120"/>
        <end position="130"/>
    </location>
</feature>
<organism evidence="4 5">
    <name type="scientific">Oikeobacillus pervagus</name>
    <dbReference type="NCBI Taxonomy" id="1325931"/>
    <lineage>
        <taxon>Bacteria</taxon>
        <taxon>Bacillati</taxon>
        <taxon>Bacillota</taxon>
        <taxon>Bacilli</taxon>
        <taxon>Bacillales</taxon>
        <taxon>Bacillaceae</taxon>
        <taxon>Oikeobacillus</taxon>
    </lineage>
</organism>
<reference evidence="4" key="1">
    <citation type="submission" date="2023-07" db="EMBL/GenBank/DDBJ databases">
        <title>Genomic Encyclopedia of Type Strains, Phase IV (KMG-IV): sequencing the most valuable type-strain genomes for metagenomic binning, comparative biology and taxonomic classification.</title>
        <authorList>
            <person name="Goeker M."/>
        </authorList>
    </citation>
    <scope>NUCLEOTIDE SEQUENCE</scope>
    <source>
        <strain evidence="4">DSM 23947</strain>
    </source>
</reference>
<feature type="region of interest" description="Disordered" evidence="2">
    <location>
        <begin position="118"/>
        <end position="150"/>
    </location>
</feature>
<proteinExistence type="predicted"/>
<name>A0AAJ1SXL0_9BACI</name>
<keyword evidence="1" id="KW-0175">Coiled coil</keyword>
<dbReference type="AlphaFoldDB" id="A0AAJ1SXL0"/>
<comment type="caution">
    <text evidence="4">The sequence shown here is derived from an EMBL/GenBank/DDBJ whole genome shotgun (WGS) entry which is preliminary data.</text>
</comment>
<accession>A0AAJ1SXL0</accession>
<evidence type="ECO:0000256" key="2">
    <source>
        <dbReference type="SAM" id="MobiDB-lite"/>
    </source>
</evidence>
<evidence type="ECO:0000313" key="5">
    <source>
        <dbReference type="Proteomes" id="UP001237207"/>
    </source>
</evidence>
<gene>
    <name evidence="4" type="ORF">J2S13_000945</name>
</gene>
<feature type="transmembrane region" description="Helical" evidence="3">
    <location>
        <begin position="88"/>
        <end position="111"/>
    </location>
</feature>
<keyword evidence="3" id="KW-0812">Transmembrane</keyword>
<feature type="coiled-coil region" evidence="1">
    <location>
        <begin position="273"/>
        <end position="310"/>
    </location>
</feature>
<keyword evidence="3" id="KW-0472">Membrane</keyword>
<evidence type="ECO:0000256" key="1">
    <source>
        <dbReference type="SAM" id="Coils"/>
    </source>
</evidence>
<dbReference type="RefSeq" id="WP_307256537.1">
    <property type="nucleotide sequence ID" value="NZ_JAUSUC010000008.1"/>
</dbReference>